<dbReference type="SMART" id="SM00028">
    <property type="entry name" value="TPR"/>
    <property type="match status" value="2"/>
</dbReference>
<gene>
    <name evidence="4" type="ORF">SAMN06295937_100983</name>
</gene>
<name>A0A1T5CA96_9SPHN</name>
<organism evidence="4 5">
    <name type="scientific">Sphingopyxis flava</name>
    <dbReference type="NCBI Taxonomy" id="1507287"/>
    <lineage>
        <taxon>Bacteria</taxon>
        <taxon>Pseudomonadati</taxon>
        <taxon>Pseudomonadota</taxon>
        <taxon>Alphaproteobacteria</taxon>
        <taxon>Sphingomonadales</taxon>
        <taxon>Sphingomonadaceae</taxon>
        <taxon>Sphingopyxis</taxon>
    </lineage>
</organism>
<dbReference type="PANTHER" id="PTHR45586:SF1">
    <property type="entry name" value="LIPOPOLYSACCHARIDE ASSEMBLY PROTEIN B"/>
    <property type="match status" value="1"/>
</dbReference>
<keyword evidence="5" id="KW-1185">Reference proteome</keyword>
<keyword evidence="1" id="KW-0677">Repeat</keyword>
<dbReference type="PANTHER" id="PTHR45586">
    <property type="entry name" value="TPR REPEAT-CONTAINING PROTEIN PA4667"/>
    <property type="match status" value="1"/>
</dbReference>
<proteinExistence type="predicted"/>
<dbReference type="InterPro" id="IPR051012">
    <property type="entry name" value="CellSynth/LPSAsmb/PSIAsmb"/>
</dbReference>
<protein>
    <submittedName>
        <fullName evidence="4">Flp pilus assembly protein TadD, contains TPR repeats</fullName>
    </submittedName>
</protein>
<dbReference type="SUPFAM" id="SSF48452">
    <property type="entry name" value="TPR-like"/>
    <property type="match status" value="1"/>
</dbReference>
<dbReference type="Pfam" id="PF13432">
    <property type="entry name" value="TPR_16"/>
    <property type="match status" value="3"/>
</dbReference>
<evidence type="ECO:0000313" key="4">
    <source>
        <dbReference type="EMBL" id="SKB56301.1"/>
    </source>
</evidence>
<evidence type="ECO:0000256" key="3">
    <source>
        <dbReference type="PROSITE-ProRule" id="PRU00339"/>
    </source>
</evidence>
<dbReference type="RefSeq" id="WP_176141555.1">
    <property type="nucleotide sequence ID" value="NZ_FUYP01000009.1"/>
</dbReference>
<feature type="repeat" description="TPR" evidence="3">
    <location>
        <begin position="455"/>
        <end position="488"/>
    </location>
</feature>
<dbReference type="EMBL" id="FUYP01000009">
    <property type="protein sequence ID" value="SKB56301.1"/>
    <property type="molecule type" value="Genomic_DNA"/>
</dbReference>
<sequence length="542" mass="57673">MLAATPAHAEADRGGGALNAFVRARLAQEAGEPAAALSELKTVASLAPDLPGVRGQILEQAIQAGDFVAARGAARALWKSGERRFDAQLVLLVDALRRSDWKGARALLAGRPDKAGVDAVARLITPAINAWIDVGARAPNPERHLIAASPAARPEPALLLEAALVELAAGRPADAVAQVDTIMLSDRSSQLVALRVAASLDRASETAAAKQLRGRIALAAGERDDPLLLLPDQPVSSPPAGVAHWLGLLADGLSRTPHSRPAVPLLFARAAHWLNAEDQQVRTALVEALERNGQRESALALLSGGREPLPPVLGLRRAELLADGGEVTRALAAAEAAVKGDGQPRSLLLRLADLARRSGDSDAALRAYSRLEAGLGEREEDIALRALLLISRADLLLKADDWDGAETLIEQAVALRPDDATVLNFAGYSALERRKNVERSLRRIEAAWQKEPQDPSITDSLGWAYFLTGRIEDAVPLLEKAQRGDPENAVIVEHLGDAYWQAGRRFSARYVWRAASLTAEADMATRIAAKLRDGLTPATVAP</sequence>
<evidence type="ECO:0000313" key="5">
    <source>
        <dbReference type="Proteomes" id="UP000190044"/>
    </source>
</evidence>
<evidence type="ECO:0000256" key="2">
    <source>
        <dbReference type="ARBA" id="ARBA00022803"/>
    </source>
</evidence>
<evidence type="ECO:0000256" key="1">
    <source>
        <dbReference type="ARBA" id="ARBA00022737"/>
    </source>
</evidence>
<accession>A0A1T5CA96</accession>
<keyword evidence="2 3" id="KW-0802">TPR repeat</keyword>
<dbReference type="InterPro" id="IPR011990">
    <property type="entry name" value="TPR-like_helical_dom_sf"/>
</dbReference>
<dbReference type="PROSITE" id="PS50005">
    <property type="entry name" value="TPR"/>
    <property type="match status" value="1"/>
</dbReference>
<dbReference type="Gene3D" id="1.25.40.10">
    <property type="entry name" value="Tetratricopeptide repeat domain"/>
    <property type="match status" value="2"/>
</dbReference>
<dbReference type="Proteomes" id="UP000190044">
    <property type="component" value="Unassembled WGS sequence"/>
</dbReference>
<dbReference type="InterPro" id="IPR019734">
    <property type="entry name" value="TPR_rpt"/>
</dbReference>
<reference evidence="5" key="1">
    <citation type="submission" date="2017-02" db="EMBL/GenBank/DDBJ databases">
        <authorList>
            <person name="Varghese N."/>
            <person name="Submissions S."/>
        </authorList>
    </citation>
    <scope>NUCLEOTIDE SEQUENCE [LARGE SCALE GENOMIC DNA]</scope>
    <source>
        <strain evidence="5">R11H</strain>
    </source>
</reference>
<dbReference type="AlphaFoldDB" id="A0A1T5CA96"/>